<gene>
    <name evidence="2" type="ORF">SAMN05444362_104169</name>
</gene>
<sequence length="288" mass="30883">MIMKKKALLLLGIFSFGVIYAQVGINTQSPLGIFHVDPLSNTNTVGTVNVTDDVIINQAGNIGVGQLPRTDVKINLSDGGTVSNYKPVFQLQDGNEGIGKLLVSDASGNATWKNYMDFGLTIGKFGAGIYFSPDPTLVNSTYGITARASNNGVKTTGQITLGKGLWWVRCSLYVSAIATTIDGRQIWARTTLADDSSFGIAGGMAYQMSTDLLTNHTLASTLLWLYGSCGVIYGSFLLDNRSMAASSKTYYLVIGWIDSYDGATPQTILRTGLSTSGENSIYAYRVEE</sequence>
<dbReference type="Proteomes" id="UP000184480">
    <property type="component" value="Unassembled WGS sequence"/>
</dbReference>
<proteinExistence type="predicted"/>
<reference evidence="3" key="1">
    <citation type="submission" date="2016-11" db="EMBL/GenBank/DDBJ databases">
        <authorList>
            <person name="Varghese N."/>
            <person name="Submissions S."/>
        </authorList>
    </citation>
    <scope>NUCLEOTIDE SEQUENCE [LARGE SCALE GENOMIC DNA]</scope>
    <source>
        <strain evidence="3">DSM 27370</strain>
    </source>
</reference>
<feature type="chain" id="PRO_5009908653" evidence="1">
    <location>
        <begin position="22"/>
        <end position="288"/>
    </location>
</feature>
<keyword evidence="3" id="KW-1185">Reference proteome</keyword>
<dbReference type="STRING" id="1346286.SAMN05444362_104169"/>
<dbReference type="EMBL" id="FQUC01000004">
    <property type="protein sequence ID" value="SHF20715.1"/>
    <property type="molecule type" value="Genomic_DNA"/>
</dbReference>
<accession>A0A1M4ZS21</accession>
<feature type="signal peptide" evidence="1">
    <location>
        <begin position="1"/>
        <end position="21"/>
    </location>
</feature>
<protein>
    <submittedName>
        <fullName evidence="2">Uncharacterized protein</fullName>
    </submittedName>
</protein>
<evidence type="ECO:0000313" key="2">
    <source>
        <dbReference type="EMBL" id="SHF20715.1"/>
    </source>
</evidence>
<name>A0A1M4ZS21_9BACT</name>
<dbReference type="AlphaFoldDB" id="A0A1M4ZS21"/>
<evidence type="ECO:0000313" key="3">
    <source>
        <dbReference type="Proteomes" id="UP000184480"/>
    </source>
</evidence>
<organism evidence="2 3">
    <name type="scientific">Dysgonomonas macrotermitis</name>
    <dbReference type="NCBI Taxonomy" id="1346286"/>
    <lineage>
        <taxon>Bacteria</taxon>
        <taxon>Pseudomonadati</taxon>
        <taxon>Bacteroidota</taxon>
        <taxon>Bacteroidia</taxon>
        <taxon>Bacteroidales</taxon>
        <taxon>Dysgonomonadaceae</taxon>
        <taxon>Dysgonomonas</taxon>
    </lineage>
</organism>
<keyword evidence="1" id="KW-0732">Signal</keyword>
<evidence type="ECO:0000256" key="1">
    <source>
        <dbReference type="SAM" id="SignalP"/>
    </source>
</evidence>